<name>A0A9W6URY7_9ACTN</name>
<gene>
    <name evidence="1" type="ORF">Kpho01_68690</name>
</gene>
<evidence type="ECO:0008006" key="3">
    <source>
        <dbReference type="Google" id="ProtNLM"/>
    </source>
</evidence>
<evidence type="ECO:0000313" key="2">
    <source>
        <dbReference type="Proteomes" id="UP001165143"/>
    </source>
</evidence>
<evidence type="ECO:0000313" key="1">
    <source>
        <dbReference type="EMBL" id="GLW58859.1"/>
    </source>
</evidence>
<dbReference type="AlphaFoldDB" id="A0A9W6URY7"/>
<dbReference type="EMBL" id="BSRX01000062">
    <property type="protein sequence ID" value="GLW58859.1"/>
    <property type="molecule type" value="Genomic_DNA"/>
</dbReference>
<proteinExistence type="predicted"/>
<accession>A0A9W6URY7</accession>
<dbReference type="OrthoDB" id="4232078at2"/>
<dbReference type="Proteomes" id="UP001165143">
    <property type="component" value="Unassembled WGS sequence"/>
</dbReference>
<protein>
    <recommendedName>
        <fullName evidence="3">BMP family ABC transporter substrate-binding protein</fullName>
    </recommendedName>
</protein>
<sequence length="173" mass="18206">MKLSFRPRPSRTLTLAAAAAALLVIAAALWPWPHDDGGAPAKTTANDYSLRPSACLAADDSTTSAPLVQHTWTALQQAGQDNQVNVQQLVIPAKDSTDAAPYLSGLIAQRCTMVVTVGAPFNTALPAIAENAPHVRFVAIDPPTGTDLKGATSLTPDQLDQLDQSLHSLLPQH</sequence>
<organism evidence="1 2">
    <name type="scientific">Kitasatospora phosalacinea</name>
    <dbReference type="NCBI Taxonomy" id="2065"/>
    <lineage>
        <taxon>Bacteria</taxon>
        <taxon>Bacillati</taxon>
        <taxon>Actinomycetota</taxon>
        <taxon>Actinomycetes</taxon>
        <taxon>Kitasatosporales</taxon>
        <taxon>Streptomycetaceae</taxon>
        <taxon>Kitasatospora</taxon>
    </lineage>
</organism>
<comment type="caution">
    <text evidence="1">The sequence shown here is derived from an EMBL/GenBank/DDBJ whole genome shotgun (WGS) entry which is preliminary data.</text>
</comment>
<reference evidence="1" key="1">
    <citation type="submission" date="2023-02" db="EMBL/GenBank/DDBJ databases">
        <title>Kitasatospora phosalacinea NBRC 14362.</title>
        <authorList>
            <person name="Ichikawa N."/>
            <person name="Sato H."/>
            <person name="Tonouchi N."/>
        </authorList>
    </citation>
    <scope>NUCLEOTIDE SEQUENCE</scope>
    <source>
        <strain evidence="1">NBRC 14362</strain>
    </source>
</reference>
<dbReference type="Gene3D" id="3.40.50.2300">
    <property type="match status" value="1"/>
</dbReference>
<dbReference type="RefSeq" id="WP_033254694.1">
    <property type="nucleotide sequence ID" value="NZ_BSRX01000062.1"/>
</dbReference>